<name>A0A8J4S192_9STRA</name>
<sequence length="73" mass="7450">MTPLIAAVGKGHSSVVQLLLESGASVDLGDDAGTTPLISATESGHDAVVELLVEEGASMDFHDKDGITRSRSS</sequence>
<reference evidence="4" key="2">
    <citation type="submission" date="2020-02" db="EMBL/GenBank/DDBJ databases">
        <authorList>
            <person name="Studholme D.J."/>
        </authorList>
    </citation>
    <scope>NUCLEOTIDE SEQUENCE</scope>
    <source>
        <strain evidence="4">00238/432</strain>
    </source>
</reference>
<dbReference type="InterPro" id="IPR036770">
    <property type="entry name" value="Ankyrin_rpt-contain_sf"/>
</dbReference>
<keyword evidence="2 3" id="KW-0040">ANK repeat</keyword>
<dbReference type="Pfam" id="PF12796">
    <property type="entry name" value="Ank_2"/>
    <property type="match status" value="1"/>
</dbReference>
<comment type="caution">
    <text evidence="4">The sequence shown here is derived from an EMBL/GenBank/DDBJ whole genome shotgun (WGS) entry which is preliminary data.</text>
</comment>
<dbReference type="InterPro" id="IPR002110">
    <property type="entry name" value="Ankyrin_rpt"/>
</dbReference>
<dbReference type="PANTHER" id="PTHR24171">
    <property type="entry name" value="ANKYRIN REPEAT DOMAIN-CONTAINING PROTEIN 39-RELATED"/>
    <property type="match status" value="1"/>
</dbReference>
<dbReference type="PROSITE" id="PS50297">
    <property type="entry name" value="ANK_REP_REGION"/>
    <property type="match status" value="2"/>
</dbReference>
<dbReference type="AlphaFoldDB" id="A0A8J4S192"/>
<dbReference type="SUPFAM" id="SSF48403">
    <property type="entry name" value="Ankyrin repeat"/>
    <property type="match status" value="1"/>
</dbReference>
<proteinExistence type="predicted"/>
<evidence type="ECO:0000313" key="5">
    <source>
        <dbReference type="Proteomes" id="UP000702964"/>
    </source>
</evidence>
<feature type="repeat" description="ANK" evidence="3">
    <location>
        <begin position="1"/>
        <end position="31"/>
    </location>
</feature>
<accession>A0A8J4S192</accession>
<evidence type="ECO:0000313" key="4">
    <source>
        <dbReference type="EMBL" id="KAF4315313.1"/>
    </source>
</evidence>
<dbReference type="SMART" id="SM00248">
    <property type="entry name" value="ANK"/>
    <property type="match status" value="2"/>
</dbReference>
<evidence type="ECO:0000256" key="2">
    <source>
        <dbReference type="ARBA" id="ARBA00023043"/>
    </source>
</evidence>
<keyword evidence="1" id="KW-0677">Repeat</keyword>
<protein>
    <recommendedName>
        <fullName evidence="6">Ankyrin</fullName>
    </recommendedName>
</protein>
<evidence type="ECO:0000256" key="1">
    <source>
        <dbReference type="ARBA" id="ARBA00022737"/>
    </source>
</evidence>
<dbReference type="EMBL" id="AOFI03000892">
    <property type="protein sequence ID" value="KAF4315313.1"/>
    <property type="molecule type" value="Genomic_DNA"/>
</dbReference>
<dbReference type="PROSITE" id="PS50088">
    <property type="entry name" value="ANK_REPEAT"/>
    <property type="match status" value="2"/>
</dbReference>
<feature type="repeat" description="ANK" evidence="3">
    <location>
        <begin position="32"/>
        <end position="64"/>
    </location>
</feature>
<dbReference type="Gene3D" id="1.25.40.20">
    <property type="entry name" value="Ankyrin repeat-containing domain"/>
    <property type="match status" value="1"/>
</dbReference>
<reference evidence="4" key="1">
    <citation type="journal article" date="2015" name="Genom Data">
        <title>Draft genome sequences of Phytophthora kernoviae and Phytophthora ramorum lineage EU2 from Scotland.</title>
        <authorList>
            <person name="Sambles C."/>
            <person name="Schlenzig A."/>
            <person name="O'Neill P."/>
            <person name="Grant M."/>
            <person name="Studholme D.J."/>
        </authorList>
    </citation>
    <scope>NUCLEOTIDE SEQUENCE</scope>
    <source>
        <strain evidence="4">00238/432</strain>
    </source>
</reference>
<organism evidence="4 5">
    <name type="scientific">Phytophthora kernoviae 00238/432</name>
    <dbReference type="NCBI Taxonomy" id="1284355"/>
    <lineage>
        <taxon>Eukaryota</taxon>
        <taxon>Sar</taxon>
        <taxon>Stramenopiles</taxon>
        <taxon>Oomycota</taxon>
        <taxon>Peronosporomycetes</taxon>
        <taxon>Peronosporales</taxon>
        <taxon>Peronosporaceae</taxon>
        <taxon>Phytophthora</taxon>
    </lineage>
</organism>
<gene>
    <name evidence="4" type="ORF">G195_011155</name>
</gene>
<evidence type="ECO:0000256" key="3">
    <source>
        <dbReference type="PROSITE-ProRule" id="PRU00023"/>
    </source>
</evidence>
<evidence type="ECO:0008006" key="6">
    <source>
        <dbReference type="Google" id="ProtNLM"/>
    </source>
</evidence>
<dbReference type="Proteomes" id="UP000702964">
    <property type="component" value="Unassembled WGS sequence"/>
</dbReference>